<feature type="binding site" evidence="10">
    <location>
        <position position="62"/>
    </location>
    <ligand>
        <name>Zn(2+)</name>
        <dbReference type="ChEBI" id="CHEBI:29105"/>
    </ligand>
</feature>
<dbReference type="InterPro" id="IPR004515">
    <property type="entry name" value="Phosphoheptose_Isoase"/>
</dbReference>
<keyword evidence="6 10" id="KW-0479">Metal-binding</keyword>
<dbReference type="NCBIfam" id="NF010546">
    <property type="entry name" value="PRK13936.1"/>
    <property type="match status" value="1"/>
</dbReference>
<dbReference type="InterPro" id="IPR035461">
    <property type="entry name" value="GmhA/DiaA"/>
</dbReference>
<evidence type="ECO:0000256" key="8">
    <source>
        <dbReference type="ARBA" id="ARBA00023235"/>
    </source>
</evidence>
<feature type="binding site" evidence="10">
    <location>
        <begin position="49"/>
        <end position="51"/>
    </location>
    <ligand>
        <name>substrate</name>
    </ligand>
</feature>
<comment type="caution">
    <text evidence="12">The sequence shown here is derived from an EMBL/GenBank/DDBJ whole genome shotgun (WGS) entry which is preliminary data.</text>
</comment>
<dbReference type="GO" id="GO:0008270">
    <property type="term" value="F:zinc ion binding"/>
    <property type="evidence" value="ECO:0007669"/>
    <property type="project" value="UniProtKB-UniRule"/>
</dbReference>
<evidence type="ECO:0000256" key="6">
    <source>
        <dbReference type="ARBA" id="ARBA00022723"/>
    </source>
</evidence>
<dbReference type="PANTHER" id="PTHR30390">
    <property type="entry name" value="SEDOHEPTULOSE 7-PHOSPHATE ISOMERASE / DNAA INITIATOR-ASSOCIATING FACTOR FOR REPLICATION INITIATION"/>
    <property type="match status" value="1"/>
</dbReference>
<feature type="binding site" evidence="10">
    <location>
        <begin position="91"/>
        <end position="92"/>
    </location>
    <ligand>
        <name>substrate</name>
    </ligand>
</feature>
<feature type="binding site" evidence="10">
    <location>
        <position position="62"/>
    </location>
    <ligand>
        <name>substrate</name>
    </ligand>
</feature>
<comment type="subunit">
    <text evidence="10">Homotetramer.</text>
</comment>
<evidence type="ECO:0000313" key="13">
    <source>
        <dbReference type="Proteomes" id="UP000175691"/>
    </source>
</evidence>
<evidence type="ECO:0000259" key="11">
    <source>
        <dbReference type="PROSITE" id="PS51464"/>
    </source>
</evidence>
<reference evidence="12 13" key="1">
    <citation type="submission" date="2016-08" db="EMBL/GenBank/DDBJ databases">
        <authorList>
            <person name="Seilhamer J.J."/>
        </authorList>
    </citation>
    <scope>NUCLEOTIDE SEQUENCE [LARGE SCALE GENOMIC DNA]</scope>
    <source>
        <strain evidence="12 13">KCTC 42603</strain>
    </source>
</reference>
<comment type="pathway">
    <text evidence="10">Carbohydrate biosynthesis; D-glycero-D-manno-heptose 7-phosphate biosynthesis; D-glycero-alpha-D-manno-heptose 7-phosphate and D-glycero-beta-D-manno-heptose 7-phosphate from sedoheptulose 7-phosphate: step 1/1.</text>
</comment>
<keyword evidence="9 10" id="KW-0119">Carbohydrate metabolism</keyword>
<dbReference type="RefSeq" id="WP_070124870.1">
    <property type="nucleotide sequence ID" value="NZ_MDHN01000015.1"/>
</dbReference>
<name>A0A1E7ZCL5_9ALTE</name>
<dbReference type="OrthoDB" id="9810929at2"/>
<dbReference type="GO" id="GO:0097367">
    <property type="term" value="F:carbohydrate derivative binding"/>
    <property type="evidence" value="ECO:0007669"/>
    <property type="project" value="InterPro"/>
</dbReference>
<proteinExistence type="inferred from homology"/>
<dbReference type="AlphaFoldDB" id="A0A1E7ZCL5"/>
<protein>
    <recommendedName>
        <fullName evidence="10">Phosphoheptose isomerase</fullName>
        <ecNumber evidence="10">5.3.1.28</ecNumber>
    </recommendedName>
    <alternativeName>
        <fullName evidence="10">Sedoheptulose 7-phosphate isomerase</fullName>
    </alternativeName>
</protein>
<evidence type="ECO:0000256" key="4">
    <source>
        <dbReference type="ARBA" id="ARBA00009894"/>
    </source>
</evidence>
<dbReference type="EMBL" id="MDHN01000015">
    <property type="protein sequence ID" value="OFC71249.1"/>
    <property type="molecule type" value="Genomic_DNA"/>
</dbReference>
<evidence type="ECO:0000256" key="5">
    <source>
        <dbReference type="ARBA" id="ARBA00022490"/>
    </source>
</evidence>
<dbReference type="EC" id="5.3.1.28" evidence="10"/>
<feature type="binding site" evidence="10">
    <location>
        <position position="180"/>
    </location>
    <ligand>
        <name>Zn(2+)</name>
        <dbReference type="ChEBI" id="CHEBI:29105"/>
    </ligand>
</feature>
<organism evidence="12 13">
    <name type="scientific">Alteromonas confluentis</name>
    <dbReference type="NCBI Taxonomy" id="1656094"/>
    <lineage>
        <taxon>Bacteria</taxon>
        <taxon>Pseudomonadati</taxon>
        <taxon>Pseudomonadota</taxon>
        <taxon>Gammaproteobacteria</taxon>
        <taxon>Alteromonadales</taxon>
        <taxon>Alteromonadaceae</taxon>
        <taxon>Alteromonas/Salinimonas group</taxon>
        <taxon>Alteromonas</taxon>
    </lineage>
</organism>
<evidence type="ECO:0000256" key="2">
    <source>
        <dbReference type="ARBA" id="ARBA00003172"/>
    </source>
</evidence>
<evidence type="ECO:0000256" key="9">
    <source>
        <dbReference type="ARBA" id="ARBA00023277"/>
    </source>
</evidence>
<dbReference type="STRING" id="1656094.BFC18_08805"/>
<dbReference type="PROSITE" id="PS51464">
    <property type="entry name" value="SIS"/>
    <property type="match status" value="1"/>
</dbReference>
<dbReference type="Pfam" id="PF13580">
    <property type="entry name" value="SIS_2"/>
    <property type="match status" value="1"/>
</dbReference>
<comment type="miscellaneous">
    <text evidence="10">The reaction produces a racemic mixture of D-glycero-alpha-D-manno-heptose 7-phosphate and D-glycero-beta-D-manno-heptose 7-phosphate.</text>
</comment>
<feature type="binding site" evidence="10">
    <location>
        <position position="172"/>
    </location>
    <ligand>
        <name>Zn(2+)</name>
        <dbReference type="ChEBI" id="CHEBI:29105"/>
    </ligand>
</feature>
<comment type="catalytic activity">
    <reaction evidence="1 10">
        <text>2 D-sedoheptulose 7-phosphate = D-glycero-alpha-D-manno-heptose 7-phosphate + D-glycero-beta-D-manno-heptose 7-phosphate</text>
        <dbReference type="Rhea" id="RHEA:27489"/>
        <dbReference type="ChEBI" id="CHEBI:57483"/>
        <dbReference type="ChEBI" id="CHEBI:60203"/>
        <dbReference type="ChEBI" id="CHEBI:60204"/>
        <dbReference type="EC" id="5.3.1.28"/>
    </reaction>
</comment>
<dbReference type="SUPFAM" id="SSF53697">
    <property type="entry name" value="SIS domain"/>
    <property type="match status" value="1"/>
</dbReference>
<dbReference type="InterPro" id="IPR001347">
    <property type="entry name" value="SIS_dom"/>
</dbReference>
<keyword evidence="13" id="KW-1185">Reference proteome</keyword>
<dbReference type="Proteomes" id="UP000175691">
    <property type="component" value="Unassembled WGS sequence"/>
</dbReference>
<dbReference type="InterPro" id="IPR050099">
    <property type="entry name" value="SIS_GmhA/DiaA_subfam"/>
</dbReference>
<dbReference type="GO" id="GO:0008968">
    <property type="term" value="F:D-sedoheptulose 7-phosphate isomerase activity"/>
    <property type="evidence" value="ECO:0007669"/>
    <property type="project" value="UniProtKB-UniRule"/>
</dbReference>
<dbReference type="GO" id="GO:2001061">
    <property type="term" value="P:D-glycero-D-manno-heptose 7-phosphate biosynthetic process"/>
    <property type="evidence" value="ECO:0007669"/>
    <property type="project" value="UniProtKB-UniPathway"/>
</dbReference>
<keyword evidence="8 10" id="KW-0413">Isomerase</keyword>
<sequence>MIEKIKANFTESIQTKISAIEILPEAIEKAAYMMVEALIRGNKILTCGNGGSASDAQRFSSEMLNRFERDRPSLPAIALSTDTSTLTAIANDTAFDEVFAKQVRALGQPGDILLAISSSGNARNVIAAVEAALSRDMTIVVLTGRDGGEIAGFLSEHDVEIRVPSNRTARIQEVHLLAIHNLCECIDDMLFPADHGDEH</sequence>
<keyword evidence="5 10" id="KW-0963">Cytoplasm</keyword>
<dbReference type="InterPro" id="IPR046348">
    <property type="entry name" value="SIS_dom_sf"/>
</dbReference>
<evidence type="ECO:0000313" key="12">
    <source>
        <dbReference type="EMBL" id="OFC71249.1"/>
    </source>
</evidence>
<gene>
    <name evidence="10" type="primary">gmhA</name>
    <name evidence="12" type="ORF">BFC18_08805</name>
</gene>
<feature type="binding site" evidence="10">
    <location>
        <position position="172"/>
    </location>
    <ligand>
        <name>substrate</name>
    </ligand>
</feature>
<evidence type="ECO:0000256" key="10">
    <source>
        <dbReference type="HAMAP-Rule" id="MF_00067"/>
    </source>
</evidence>
<comment type="function">
    <text evidence="2 10">Catalyzes the isomerization of sedoheptulose 7-phosphate in D-glycero-D-manno-heptose 7-phosphate.</text>
</comment>
<feature type="domain" description="SIS" evidence="11">
    <location>
        <begin position="34"/>
        <end position="196"/>
    </location>
</feature>
<keyword evidence="7 10" id="KW-0862">Zinc</keyword>
<comment type="caution">
    <text evidence="10">Lacks conserved residue(s) required for the propagation of feature annotation.</text>
</comment>
<evidence type="ECO:0000256" key="7">
    <source>
        <dbReference type="ARBA" id="ARBA00022833"/>
    </source>
</evidence>
<comment type="similarity">
    <text evidence="4 10">Belongs to the SIS family. GmhA subfamily.</text>
</comment>
<dbReference type="UniPathway" id="UPA00041">
    <property type="reaction ID" value="UER00436"/>
</dbReference>
<accession>A0A1E7ZCL5</accession>
<dbReference type="PANTHER" id="PTHR30390:SF6">
    <property type="entry name" value="DNAA INITIATOR-ASSOCIATING PROTEIN DIAA"/>
    <property type="match status" value="1"/>
</dbReference>
<dbReference type="GO" id="GO:0005737">
    <property type="term" value="C:cytoplasm"/>
    <property type="evidence" value="ECO:0007669"/>
    <property type="project" value="UniProtKB-SubCell"/>
</dbReference>
<comment type="subcellular location">
    <subcellularLocation>
        <location evidence="3 10">Cytoplasm</location>
    </subcellularLocation>
</comment>
<dbReference type="Gene3D" id="3.40.50.10490">
    <property type="entry name" value="Glucose-6-phosphate isomerase like protein, domain 1"/>
    <property type="match status" value="1"/>
</dbReference>
<dbReference type="GO" id="GO:0005975">
    <property type="term" value="P:carbohydrate metabolic process"/>
    <property type="evidence" value="ECO:0007669"/>
    <property type="project" value="UniProtKB-UniRule"/>
</dbReference>
<evidence type="ECO:0000256" key="1">
    <source>
        <dbReference type="ARBA" id="ARBA00000348"/>
    </source>
</evidence>
<dbReference type="HAMAP" id="MF_00067">
    <property type="entry name" value="GmhA"/>
    <property type="match status" value="1"/>
</dbReference>
<comment type="cofactor">
    <cofactor evidence="10">
        <name>Zn(2+)</name>
        <dbReference type="ChEBI" id="CHEBI:29105"/>
    </cofactor>
    <text evidence="10">Binds 1 zinc ion per subunit.</text>
</comment>
<evidence type="ECO:0000256" key="3">
    <source>
        <dbReference type="ARBA" id="ARBA00004496"/>
    </source>
</evidence>
<dbReference type="CDD" id="cd05006">
    <property type="entry name" value="SIS_GmhA"/>
    <property type="match status" value="1"/>
</dbReference>